<dbReference type="InParanoid" id="A0A165H6I6"/>
<dbReference type="AlphaFoldDB" id="A0A165H6I6"/>
<evidence type="ECO:0000313" key="2">
    <source>
        <dbReference type="Proteomes" id="UP000077266"/>
    </source>
</evidence>
<dbReference type="EMBL" id="KV426026">
    <property type="protein sequence ID" value="KZV91524.1"/>
    <property type="molecule type" value="Genomic_DNA"/>
</dbReference>
<gene>
    <name evidence="1" type="ORF">EXIGLDRAFT_96107</name>
</gene>
<organism evidence="1 2">
    <name type="scientific">Exidia glandulosa HHB12029</name>
    <dbReference type="NCBI Taxonomy" id="1314781"/>
    <lineage>
        <taxon>Eukaryota</taxon>
        <taxon>Fungi</taxon>
        <taxon>Dikarya</taxon>
        <taxon>Basidiomycota</taxon>
        <taxon>Agaricomycotina</taxon>
        <taxon>Agaricomycetes</taxon>
        <taxon>Auriculariales</taxon>
        <taxon>Exidiaceae</taxon>
        <taxon>Exidia</taxon>
    </lineage>
</organism>
<proteinExistence type="predicted"/>
<reference evidence="1 2" key="1">
    <citation type="journal article" date="2016" name="Mol. Biol. Evol.">
        <title>Comparative Genomics of Early-Diverging Mushroom-Forming Fungi Provides Insights into the Origins of Lignocellulose Decay Capabilities.</title>
        <authorList>
            <person name="Nagy L.G."/>
            <person name="Riley R."/>
            <person name="Tritt A."/>
            <person name="Adam C."/>
            <person name="Daum C."/>
            <person name="Floudas D."/>
            <person name="Sun H."/>
            <person name="Yadav J.S."/>
            <person name="Pangilinan J."/>
            <person name="Larsson K.H."/>
            <person name="Matsuura K."/>
            <person name="Barry K."/>
            <person name="Labutti K."/>
            <person name="Kuo R."/>
            <person name="Ohm R.A."/>
            <person name="Bhattacharya S.S."/>
            <person name="Shirouzu T."/>
            <person name="Yoshinaga Y."/>
            <person name="Martin F.M."/>
            <person name="Grigoriev I.V."/>
            <person name="Hibbett D.S."/>
        </authorList>
    </citation>
    <scope>NUCLEOTIDE SEQUENCE [LARGE SCALE GENOMIC DNA]</scope>
    <source>
        <strain evidence="1 2">HHB12029</strain>
    </source>
</reference>
<accession>A0A165H6I6</accession>
<evidence type="ECO:0000313" key="1">
    <source>
        <dbReference type="EMBL" id="KZV91524.1"/>
    </source>
</evidence>
<protein>
    <submittedName>
        <fullName evidence="1">Uncharacterized protein</fullName>
    </submittedName>
</protein>
<keyword evidence="2" id="KW-1185">Reference proteome</keyword>
<sequence length="198" mass="23139">MDILIRTLRTWPTFAFYIKSIRLPDETWELPPFSSLPRPLAPWPFVQTKRRLWRIGCAVDSLLEQCTRVIEVTFGSNTSNIVYSHRNSSTIPRLTHIHIAGDPRCSHSQPDPLHPPMELSRGFWPHTLMTHMTLSCVYLHWTGDLRFPHRPSSAFAAHTLLQVLSVWMDSQYHRTLPSPCYSPRRRLPNQWHPTLGRR</sequence>
<name>A0A165H6I6_EXIGL</name>
<dbReference type="Proteomes" id="UP000077266">
    <property type="component" value="Unassembled WGS sequence"/>
</dbReference>